<keyword evidence="5" id="KW-1185">Reference proteome</keyword>
<reference evidence="4 5" key="1">
    <citation type="journal article" date="2009" name="Stand. Genomic Sci.">
        <title>Complete genome sequence of Catenulispora acidiphila type strain (ID 139908).</title>
        <authorList>
            <person name="Copeland A."/>
            <person name="Lapidus A."/>
            <person name="Glavina Del Rio T."/>
            <person name="Nolan M."/>
            <person name="Lucas S."/>
            <person name="Chen F."/>
            <person name="Tice H."/>
            <person name="Cheng J.F."/>
            <person name="Bruce D."/>
            <person name="Goodwin L."/>
            <person name="Pitluck S."/>
            <person name="Mikhailova N."/>
            <person name="Pati A."/>
            <person name="Ivanova N."/>
            <person name="Mavromatis K."/>
            <person name="Chen A."/>
            <person name="Palaniappan K."/>
            <person name="Chain P."/>
            <person name="Land M."/>
            <person name="Hauser L."/>
            <person name="Chang Y.J."/>
            <person name="Jeffries C.D."/>
            <person name="Chertkov O."/>
            <person name="Brettin T."/>
            <person name="Detter J.C."/>
            <person name="Han C."/>
            <person name="Ali Z."/>
            <person name="Tindall B.J."/>
            <person name="Goker M."/>
            <person name="Bristow J."/>
            <person name="Eisen J.A."/>
            <person name="Markowitz V."/>
            <person name="Hugenholtz P."/>
            <person name="Kyrpides N.C."/>
            <person name="Klenk H.P."/>
        </authorList>
    </citation>
    <scope>NUCLEOTIDE SEQUENCE [LARGE SCALE GENOMIC DNA]</scope>
    <source>
        <strain evidence="5">DSM 44928 / JCM 14897 / NBRC 102108 / NRRL B-24433 / ID139908</strain>
    </source>
</reference>
<dbReference type="Proteomes" id="UP000000851">
    <property type="component" value="Chromosome"/>
</dbReference>
<evidence type="ECO:0000256" key="2">
    <source>
        <dbReference type="SAM" id="Phobius"/>
    </source>
</evidence>
<accession>C7PX52</accession>
<protein>
    <recommendedName>
        <fullName evidence="6">DUF916 domain-containing protein</fullName>
    </recommendedName>
</protein>
<name>C7PX52_CATAD</name>
<evidence type="ECO:0000313" key="5">
    <source>
        <dbReference type="Proteomes" id="UP000000851"/>
    </source>
</evidence>
<feature type="chain" id="PRO_5002982639" description="DUF916 domain-containing protein" evidence="3">
    <location>
        <begin position="28"/>
        <end position="385"/>
    </location>
</feature>
<keyword evidence="2" id="KW-0472">Membrane</keyword>
<sequence length="385" mass="39495" precursor="true">MPRLRSLIKVLAATAVAGVLLTSPASAGTPPRTDPAPAPAPTAGAATFGIQPATATARDKTRDSFTYQATPGAKKTDYVAVSNYSTSPLTLRIYATDAYNTADGGFTVLPLATKPRDVGLWVSFPTTGVTLAAKSSKILPFTLTVPADAKPGDHVGGIMLSLTTQAADAKGGQIAVESRVGTRLQVRVPGTLKAQLTVSHISTSYHASSNPFGGGTMTVSYTVANTGNVRLSGTQKVHVTSLFGGSKPSLPLANVKELLPGDQERVTATVKSVLPSFSSTAHISVVPTPVVGDIDPVLAAVDESASVATIPWPMILLLLALGAFGGVWVWRRRVRVRVRKQQAAKAKAKAAKTAPAKKTAVPATAAATATAGAASKAESGKAEDV</sequence>
<feature type="signal peptide" evidence="3">
    <location>
        <begin position="1"/>
        <end position="27"/>
    </location>
</feature>
<proteinExistence type="predicted"/>
<dbReference type="RefSeq" id="WP_012784698.1">
    <property type="nucleotide sequence ID" value="NC_013131.1"/>
</dbReference>
<keyword evidence="2" id="KW-0812">Transmembrane</keyword>
<gene>
    <name evidence="4" type="ordered locus">Caci_0451</name>
</gene>
<dbReference type="eggNOG" id="COG1470">
    <property type="taxonomic scope" value="Bacteria"/>
</dbReference>
<organism evidence="4 5">
    <name type="scientific">Catenulispora acidiphila (strain DSM 44928 / JCM 14897 / NBRC 102108 / NRRL B-24433 / ID139908)</name>
    <dbReference type="NCBI Taxonomy" id="479433"/>
    <lineage>
        <taxon>Bacteria</taxon>
        <taxon>Bacillati</taxon>
        <taxon>Actinomycetota</taxon>
        <taxon>Actinomycetes</taxon>
        <taxon>Catenulisporales</taxon>
        <taxon>Catenulisporaceae</taxon>
        <taxon>Catenulispora</taxon>
    </lineage>
</organism>
<dbReference type="AlphaFoldDB" id="C7PX52"/>
<keyword evidence="3" id="KW-0732">Signal</keyword>
<evidence type="ECO:0008006" key="6">
    <source>
        <dbReference type="Google" id="ProtNLM"/>
    </source>
</evidence>
<keyword evidence="2" id="KW-1133">Transmembrane helix</keyword>
<evidence type="ECO:0000256" key="1">
    <source>
        <dbReference type="SAM" id="MobiDB-lite"/>
    </source>
</evidence>
<dbReference type="HOGENOM" id="CLU_051827_1_0_11"/>
<dbReference type="OrthoDB" id="4336304at2"/>
<evidence type="ECO:0000256" key="3">
    <source>
        <dbReference type="SAM" id="SignalP"/>
    </source>
</evidence>
<feature type="region of interest" description="Disordered" evidence="1">
    <location>
        <begin position="23"/>
        <end position="46"/>
    </location>
</feature>
<dbReference type="KEGG" id="cai:Caci_0451"/>
<feature type="transmembrane region" description="Helical" evidence="2">
    <location>
        <begin position="310"/>
        <end position="330"/>
    </location>
</feature>
<feature type="region of interest" description="Disordered" evidence="1">
    <location>
        <begin position="346"/>
        <end position="365"/>
    </location>
</feature>
<dbReference type="EMBL" id="CP001700">
    <property type="protein sequence ID" value="ACU69403.1"/>
    <property type="molecule type" value="Genomic_DNA"/>
</dbReference>
<feature type="compositionally biased region" description="Low complexity" evidence="1">
    <location>
        <begin position="351"/>
        <end position="365"/>
    </location>
</feature>
<dbReference type="InParanoid" id="C7PX52"/>
<evidence type="ECO:0000313" key="4">
    <source>
        <dbReference type="EMBL" id="ACU69403.1"/>
    </source>
</evidence>
<dbReference type="STRING" id="479433.Caci_0451"/>